<gene>
    <name evidence="2" type="ordered locus">Dgeo_2628</name>
</gene>
<protein>
    <submittedName>
        <fullName evidence="2">DNA damage repair protein PprA</fullName>
    </submittedName>
</protein>
<dbReference type="AlphaFoldDB" id="Q1J372"/>
<feature type="region of interest" description="Disordered" evidence="1">
    <location>
        <begin position="1"/>
        <end position="25"/>
    </location>
</feature>
<accession>Q1J372</accession>
<feature type="compositionally biased region" description="Basic and acidic residues" evidence="1">
    <location>
        <begin position="1"/>
        <end position="11"/>
    </location>
</feature>
<name>Q1J372_DEIGD</name>
<proteinExistence type="predicted"/>
<dbReference type="KEGG" id="dge:Dgeo_2628"/>
<dbReference type="Proteomes" id="UP000002431">
    <property type="component" value="Plasmid pDGEO01"/>
</dbReference>
<evidence type="ECO:0000256" key="1">
    <source>
        <dbReference type="SAM" id="MobiDB-lite"/>
    </source>
</evidence>
<organism evidence="2 3">
    <name type="scientific">Deinococcus geothermalis (strain DSM 11300 / CIP 105573 / AG-3a)</name>
    <dbReference type="NCBI Taxonomy" id="319795"/>
    <lineage>
        <taxon>Bacteria</taxon>
        <taxon>Thermotogati</taxon>
        <taxon>Deinococcota</taxon>
        <taxon>Deinococci</taxon>
        <taxon>Deinococcales</taxon>
        <taxon>Deinococcaceae</taxon>
        <taxon>Deinococcus</taxon>
    </lineage>
</organism>
<sequence>MTKTKQKDRNALQESPRPNVSGPVGSEDVLKSFDALMATADVDSQIHALAESGADEETLGRELTLALQLAQDRWGLGLLHLRHDAALARTPEGTPDVVLRADGAVVARLSDGPAAIARSYASMQALGAEGLSEWGVLPDGHRVTLKGGSGQLRVLVEDARDFETHWTAERGGVWSRTWRQGETLVVEVHRPASPATVLADAAWDVITSIKDRNFQRELMERSNSVGMLGALLGARHSGAGSALDRLPSAHFTVRSAVIRESGVSARSLERWKAMLREGMEQLEALQKTVTRELAEVLSHGLR</sequence>
<dbReference type="RefSeq" id="WP_011525938.1">
    <property type="nucleotide sequence ID" value="NC_008010.2"/>
</dbReference>
<keyword evidence="2" id="KW-0614">Plasmid</keyword>
<evidence type="ECO:0000313" key="2">
    <source>
        <dbReference type="EMBL" id="ABF44062.1"/>
    </source>
</evidence>
<evidence type="ECO:0000313" key="3">
    <source>
        <dbReference type="Proteomes" id="UP000002431"/>
    </source>
</evidence>
<dbReference type="EMBL" id="CP000358">
    <property type="protein sequence ID" value="ABF44062.1"/>
    <property type="molecule type" value="Genomic_DNA"/>
</dbReference>
<keyword evidence="3" id="KW-1185">Reference proteome</keyword>
<geneLocation type="plasmid" evidence="2 3">
    <name>pDGEO01</name>
</geneLocation>
<dbReference type="HOGENOM" id="CLU_917422_0_0_0"/>
<reference evidence="2" key="1">
    <citation type="submission" date="2006-04" db="EMBL/GenBank/DDBJ databases">
        <title>Complete sequence of plasmid1 pDGEO01 of Deinococcus geothermalis DSM 11300.</title>
        <authorList>
            <consortium name="US DOE Joint Genome Institute"/>
            <person name="Copeland A."/>
            <person name="Lucas S."/>
            <person name="Lapidus A."/>
            <person name="Barry K."/>
            <person name="Detter J.C."/>
            <person name="Glavina del Rio T."/>
            <person name="Hammon N."/>
            <person name="Israni S."/>
            <person name="Dalin E."/>
            <person name="Tice H."/>
            <person name="Pitluck S."/>
            <person name="Brettin T."/>
            <person name="Bruce D."/>
            <person name="Han C."/>
            <person name="Tapia R."/>
            <person name="Saunders E."/>
            <person name="Gilna P."/>
            <person name="Schmutz J."/>
            <person name="Larimer F."/>
            <person name="Land M."/>
            <person name="Hauser L."/>
            <person name="Kyrpides N."/>
            <person name="Kim E."/>
            <person name="Daly M.J."/>
            <person name="Fredrickson J.K."/>
            <person name="Makarova K.S."/>
            <person name="Gaidamakova E.K."/>
            <person name="Zhai M."/>
            <person name="Richardson P."/>
        </authorList>
    </citation>
    <scope>NUCLEOTIDE SEQUENCE</scope>
    <source>
        <strain evidence="2">DSM 11300</strain>
        <plasmid evidence="2">pDGEO01</plasmid>
    </source>
</reference>